<keyword evidence="3" id="KW-1185">Reference proteome</keyword>
<evidence type="ECO:0000313" key="3">
    <source>
        <dbReference type="Proteomes" id="UP000267027"/>
    </source>
</evidence>
<dbReference type="EMBL" id="UYYA01000454">
    <property type="protein sequence ID" value="VDM53919.1"/>
    <property type="molecule type" value="Genomic_DNA"/>
</dbReference>
<feature type="region of interest" description="Disordered" evidence="1">
    <location>
        <begin position="1"/>
        <end position="20"/>
    </location>
</feature>
<dbReference type="AlphaFoldDB" id="A0A158PER1"/>
<organism evidence="4">
    <name type="scientific">Angiostrongylus costaricensis</name>
    <name type="common">Nematode worm</name>
    <dbReference type="NCBI Taxonomy" id="334426"/>
    <lineage>
        <taxon>Eukaryota</taxon>
        <taxon>Metazoa</taxon>
        <taxon>Ecdysozoa</taxon>
        <taxon>Nematoda</taxon>
        <taxon>Chromadorea</taxon>
        <taxon>Rhabditida</taxon>
        <taxon>Rhabditina</taxon>
        <taxon>Rhabditomorpha</taxon>
        <taxon>Strongyloidea</taxon>
        <taxon>Metastrongylidae</taxon>
        <taxon>Angiostrongylus</taxon>
    </lineage>
</organism>
<accession>A0A158PER1</accession>
<dbReference type="Proteomes" id="UP000267027">
    <property type="component" value="Unassembled WGS sequence"/>
</dbReference>
<evidence type="ECO:0000256" key="1">
    <source>
        <dbReference type="SAM" id="MobiDB-lite"/>
    </source>
</evidence>
<dbReference type="WBParaSite" id="ACOC_0000233301-mRNA-1">
    <property type="protein sequence ID" value="ACOC_0000233301-mRNA-1"/>
    <property type="gene ID" value="ACOC_0000233301"/>
</dbReference>
<name>A0A158PER1_ANGCS</name>
<evidence type="ECO:0000313" key="4">
    <source>
        <dbReference type="WBParaSite" id="ACOC_0000233301-mRNA-1"/>
    </source>
</evidence>
<proteinExistence type="predicted"/>
<reference evidence="2 3" key="2">
    <citation type="submission" date="2018-11" db="EMBL/GenBank/DDBJ databases">
        <authorList>
            <consortium name="Pathogen Informatics"/>
        </authorList>
    </citation>
    <scope>NUCLEOTIDE SEQUENCE [LARGE SCALE GENOMIC DNA]</scope>
    <source>
        <strain evidence="2 3">Costa Rica</strain>
    </source>
</reference>
<protein>
    <submittedName>
        <fullName evidence="4">Elf-1_N domain-containing protein</fullName>
    </submittedName>
</protein>
<sequence>MSKKTKPAPPPPRCVQENDRSEIYKSEDCVVGRVPVNLSTNQTQVGYLETTEKTTQQDDVLEEVELSLDDTIPQVPPTIGSTLRAHVTEKNSSKDVGIVKIREEAPQLEHHPSAGEHKRFGEIYEETPVLFEAAHGSKMSEKSSARSRVYLKVGRCPPRTPAIKRFAPSPPKVENPAV</sequence>
<reference evidence="4" key="1">
    <citation type="submission" date="2016-04" db="UniProtKB">
        <authorList>
            <consortium name="WormBaseParasite"/>
        </authorList>
    </citation>
    <scope>IDENTIFICATION</scope>
</reference>
<gene>
    <name evidence="2" type="ORF">ACOC_LOCUS2334</name>
</gene>
<evidence type="ECO:0000313" key="2">
    <source>
        <dbReference type="EMBL" id="VDM53919.1"/>
    </source>
</evidence>